<name>A0A5C8UTM5_9MICO</name>
<evidence type="ECO:0000259" key="4">
    <source>
        <dbReference type="Pfam" id="PF13377"/>
    </source>
</evidence>
<evidence type="ECO:0000256" key="1">
    <source>
        <dbReference type="ARBA" id="ARBA00023015"/>
    </source>
</evidence>
<evidence type="ECO:0000313" key="5">
    <source>
        <dbReference type="EMBL" id="TXN31990.1"/>
    </source>
</evidence>
<dbReference type="CDD" id="cd06267">
    <property type="entry name" value="PBP1_LacI_sugar_binding-like"/>
    <property type="match status" value="1"/>
</dbReference>
<accession>A0A5C8UTM5</accession>
<keyword evidence="3" id="KW-0804">Transcription</keyword>
<dbReference type="Pfam" id="PF13377">
    <property type="entry name" value="Peripla_BP_3"/>
    <property type="match status" value="1"/>
</dbReference>
<sequence length="108" mass="11522">MPVVRNGPAVASRSGVLATRCSSFDSIAAGALDVLRESNRRVPEDVGVVGFDDSAWALRCRPALSMVRQPADQLGRMAAQRVLAQLRGDDTPGEGTLLETSIVWRDSA</sequence>
<dbReference type="GO" id="GO:0003700">
    <property type="term" value="F:DNA-binding transcription factor activity"/>
    <property type="evidence" value="ECO:0007669"/>
    <property type="project" value="TreeGrafter"/>
</dbReference>
<dbReference type="PANTHER" id="PTHR30146">
    <property type="entry name" value="LACI-RELATED TRANSCRIPTIONAL REPRESSOR"/>
    <property type="match status" value="1"/>
</dbReference>
<protein>
    <recommendedName>
        <fullName evidence="4">Transcriptional regulator LacI/GalR-like sensor domain-containing protein</fullName>
    </recommendedName>
</protein>
<evidence type="ECO:0000313" key="6">
    <source>
        <dbReference type="Proteomes" id="UP000321379"/>
    </source>
</evidence>
<organism evidence="5 6">
    <name type="scientific">Lacisediminihabitans profunda</name>
    <dbReference type="NCBI Taxonomy" id="2594790"/>
    <lineage>
        <taxon>Bacteria</taxon>
        <taxon>Bacillati</taxon>
        <taxon>Actinomycetota</taxon>
        <taxon>Actinomycetes</taxon>
        <taxon>Micrococcales</taxon>
        <taxon>Microbacteriaceae</taxon>
        <taxon>Lacisediminihabitans</taxon>
    </lineage>
</organism>
<gene>
    <name evidence="5" type="ORF">FVP33_03450</name>
</gene>
<keyword evidence="1" id="KW-0805">Transcription regulation</keyword>
<dbReference type="PANTHER" id="PTHR30146:SF109">
    <property type="entry name" value="HTH-TYPE TRANSCRIPTIONAL REGULATOR GALS"/>
    <property type="match status" value="1"/>
</dbReference>
<dbReference type="SUPFAM" id="SSF53822">
    <property type="entry name" value="Periplasmic binding protein-like I"/>
    <property type="match status" value="1"/>
</dbReference>
<dbReference type="EMBL" id="VRMG01000004">
    <property type="protein sequence ID" value="TXN31990.1"/>
    <property type="molecule type" value="Genomic_DNA"/>
</dbReference>
<evidence type="ECO:0000256" key="2">
    <source>
        <dbReference type="ARBA" id="ARBA00023125"/>
    </source>
</evidence>
<dbReference type="Proteomes" id="UP000321379">
    <property type="component" value="Unassembled WGS sequence"/>
</dbReference>
<feature type="domain" description="Transcriptional regulator LacI/GalR-like sensor" evidence="4">
    <location>
        <begin position="23"/>
        <end position="107"/>
    </location>
</feature>
<comment type="caution">
    <text evidence="5">The sequence shown here is derived from an EMBL/GenBank/DDBJ whole genome shotgun (WGS) entry which is preliminary data.</text>
</comment>
<dbReference type="Gene3D" id="3.40.50.2300">
    <property type="match status" value="2"/>
</dbReference>
<keyword evidence="6" id="KW-1185">Reference proteome</keyword>
<evidence type="ECO:0000256" key="3">
    <source>
        <dbReference type="ARBA" id="ARBA00023163"/>
    </source>
</evidence>
<reference evidence="5 6" key="1">
    <citation type="submission" date="2019-08" db="EMBL/GenBank/DDBJ databases">
        <title>Bacterial whole genome sequence for Glaciihabitans sp. CHu50b-6-2.</title>
        <authorList>
            <person name="Jin L."/>
        </authorList>
    </citation>
    <scope>NUCLEOTIDE SEQUENCE [LARGE SCALE GENOMIC DNA]</scope>
    <source>
        <strain evidence="5 6">CHu50b-6-2</strain>
    </source>
</reference>
<dbReference type="InterPro" id="IPR028082">
    <property type="entry name" value="Peripla_BP_I"/>
</dbReference>
<dbReference type="GO" id="GO:0000976">
    <property type="term" value="F:transcription cis-regulatory region binding"/>
    <property type="evidence" value="ECO:0007669"/>
    <property type="project" value="TreeGrafter"/>
</dbReference>
<proteinExistence type="predicted"/>
<dbReference type="InterPro" id="IPR046335">
    <property type="entry name" value="LacI/GalR-like_sensor"/>
</dbReference>
<keyword evidence="2" id="KW-0238">DNA-binding</keyword>
<dbReference type="AlphaFoldDB" id="A0A5C8UTM5"/>